<keyword evidence="1" id="KW-0812">Transmembrane</keyword>
<dbReference type="EMBL" id="FTOG01000008">
    <property type="protein sequence ID" value="SIT03201.1"/>
    <property type="molecule type" value="Genomic_DNA"/>
</dbReference>
<organism evidence="2 3">
    <name type="scientific">Rhodobacter aestuarii</name>
    <dbReference type="NCBI Taxonomy" id="453582"/>
    <lineage>
        <taxon>Bacteria</taxon>
        <taxon>Pseudomonadati</taxon>
        <taxon>Pseudomonadota</taxon>
        <taxon>Alphaproteobacteria</taxon>
        <taxon>Rhodobacterales</taxon>
        <taxon>Rhodobacter group</taxon>
        <taxon>Rhodobacter</taxon>
    </lineage>
</organism>
<evidence type="ECO:0000313" key="3">
    <source>
        <dbReference type="Proteomes" id="UP000186221"/>
    </source>
</evidence>
<sequence length="151" mass="16852">MARVKRPTFKRRINPDEELSPRVIWGGGAVLLIVVAALFWSVWKSQFAAPASYLFNTPTLGAEAGYCLSVAQMIVPSGAPIGSYFDEAAQFWVKRLRDLDEDMGKAIAKGRAKLAIDKQAAREKSDVWFQYAMDQCSLKALNYGAHFRSFD</sequence>
<proteinExistence type="predicted"/>
<dbReference type="AlphaFoldDB" id="A0A1N7NY34"/>
<keyword evidence="1" id="KW-0472">Membrane</keyword>
<evidence type="ECO:0000313" key="2">
    <source>
        <dbReference type="EMBL" id="SIT03201.1"/>
    </source>
</evidence>
<keyword evidence="1" id="KW-1133">Transmembrane helix</keyword>
<gene>
    <name evidence="2" type="ORF">SAMN05421580_108225</name>
</gene>
<dbReference type="OrthoDB" id="7856773at2"/>
<dbReference type="Proteomes" id="UP000186221">
    <property type="component" value="Unassembled WGS sequence"/>
</dbReference>
<dbReference type="RefSeq" id="WP_076485502.1">
    <property type="nucleotide sequence ID" value="NZ_FTOG01000008.1"/>
</dbReference>
<evidence type="ECO:0000256" key="1">
    <source>
        <dbReference type="SAM" id="Phobius"/>
    </source>
</evidence>
<name>A0A1N7NY34_9RHOB</name>
<keyword evidence="3" id="KW-1185">Reference proteome</keyword>
<feature type="transmembrane region" description="Helical" evidence="1">
    <location>
        <begin position="21"/>
        <end position="43"/>
    </location>
</feature>
<accession>A0A1N7NY34</accession>
<protein>
    <submittedName>
        <fullName evidence="2">Uncharacterized protein</fullName>
    </submittedName>
</protein>
<reference evidence="3" key="1">
    <citation type="submission" date="2017-01" db="EMBL/GenBank/DDBJ databases">
        <authorList>
            <person name="Varghese N."/>
            <person name="Submissions S."/>
        </authorList>
    </citation>
    <scope>NUCLEOTIDE SEQUENCE [LARGE SCALE GENOMIC DNA]</scope>
    <source>
        <strain evidence="3">DSM 19945</strain>
    </source>
</reference>